<evidence type="ECO:0000313" key="1">
    <source>
        <dbReference type="EMBL" id="VTZ60539.1"/>
    </source>
</evidence>
<dbReference type="Proteomes" id="UP000507954">
    <property type="component" value="Unassembled WGS sequence"/>
</dbReference>
<organism evidence="1">
    <name type="scientific">Sinorhizobium medicae</name>
    <dbReference type="NCBI Taxonomy" id="110321"/>
    <lineage>
        <taxon>Bacteria</taxon>
        <taxon>Pseudomonadati</taxon>
        <taxon>Pseudomonadota</taxon>
        <taxon>Alphaproteobacteria</taxon>
        <taxon>Hyphomicrobiales</taxon>
        <taxon>Rhizobiaceae</taxon>
        <taxon>Sinorhizobium/Ensifer group</taxon>
        <taxon>Sinorhizobium</taxon>
    </lineage>
</organism>
<sequence>MRSISLASLIGIERAVLDLLGNIPEDVCCAVPAFDFDELREGVGGKPLDDHLDGRTHLIEHCLGASLDQAVAQDVLHCFSGGSWGFHGFTSCNRASLGVEGL</sequence>
<accession>A0A508WUR6</accession>
<reference evidence="1" key="1">
    <citation type="submission" date="2019-06" db="EMBL/GenBank/DDBJ databases">
        <authorList>
            <person name="Le Quere A."/>
            <person name="Colella S."/>
        </authorList>
    </citation>
    <scope>NUCLEOTIDE SEQUENCE</scope>
    <source>
        <strain evidence="1">EmedicaeMD41</strain>
    </source>
</reference>
<gene>
    <name evidence="1" type="ORF">EMEDMD4_170032</name>
</gene>
<name>A0A508WUR6_9HYPH</name>
<dbReference type="EMBL" id="CABFNB010000079">
    <property type="protein sequence ID" value="VTZ60539.1"/>
    <property type="molecule type" value="Genomic_DNA"/>
</dbReference>
<dbReference type="AlphaFoldDB" id="A0A508WUR6"/>
<protein>
    <submittedName>
        <fullName evidence="1">Uncharacterized protein</fullName>
    </submittedName>
</protein>
<proteinExistence type="predicted"/>